<evidence type="ECO:0008006" key="3">
    <source>
        <dbReference type="Google" id="ProtNLM"/>
    </source>
</evidence>
<comment type="caution">
    <text evidence="1">The sequence shown here is derived from an EMBL/GenBank/DDBJ whole genome shotgun (WGS) entry which is preliminary data.</text>
</comment>
<evidence type="ECO:0000313" key="2">
    <source>
        <dbReference type="Proteomes" id="UP000286186"/>
    </source>
</evidence>
<dbReference type="SUPFAM" id="SSF69304">
    <property type="entry name" value="Tricorn protease N-terminal domain"/>
    <property type="match status" value="1"/>
</dbReference>
<dbReference type="RefSeq" id="WP_118231272.1">
    <property type="nucleotide sequence ID" value="NZ_JBGLBX010000003.1"/>
</dbReference>
<accession>A0A414RAR8</accession>
<gene>
    <name evidence="1" type="ORF">DW652_02225</name>
</gene>
<sequence>MKKHLVIGIVILMGVFLLVGCGESKKSKKDETIVLKENKSVCDDILVESEEQDDYSRLYYYDYESESQVYACSQANCNHDIGDFKSDKINCNAIIEGKAKYPFIYNRRLYYFVGVGDTYTLWSSKTDGTDKKEVNELEFPIYVGGEYVLHGDKLFVASYKPVMTEYGTNREEQTGADAEVYQINLSNGKVEKLTDFGNKADAYCSSVQLFDNKLFIRYDSREKTYKDAGFKDVDHFMVWMESDKFSYGEEIKRLQEKKEYYTYDLENKKTEKLDIGFESNFKPYKGIKNMDGAYWLLCYSNDTVYYLDAVVGKYNIYSYNIKTKKRKEIFGSFKNVDLYYDGKIYITSMDMNEKTKKELVPSVDFNKEPKYYIYDVSKDKMTRQSYGEKGKIFYAIDLNPKGLLMYDISFNEAYDSIDEHSITQISNNKIIK</sequence>
<evidence type="ECO:0000313" key="1">
    <source>
        <dbReference type="EMBL" id="RHF90134.1"/>
    </source>
</evidence>
<dbReference type="EMBL" id="QRHR01000002">
    <property type="protein sequence ID" value="RHF90134.1"/>
    <property type="molecule type" value="Genomic_DNA"/>
</dbReference>
<organism evidence="1 2">
    <name type="scientific">Eubacterium ventriosum</name>
    <dbReference type="NCBI Taxonomy" id="39496"/>
    <lineage>
        <taxon>Bacteria</taxon>
        <taxon>Bacillati</taxon>
        <taxon>Bacillota</taxon>
        <taxon>Clostridia</taxon>
        <taxon>Eubacteriales</taxon>
        <taxon>Eubacteriaceae</taxon>
        <taxon>Eubacterium</taxon>
    </lineage>
</organism>
<name>A0A414RAR8_9FIRM</name>
<reference evidence="1 2" key="1">
    <citation type="submission" date="2018-08" db="EMBL/GenBank/DDBJ databases">
        <title>A genome reference for cultivated species of the human gut microbiota.</title>
        <authorList>
            <person name="Zou Y."/>
            <person name="Xue W."/>
            <person name="Luo G."/>
        </authorList>
    </citation>
    <scope>NUCLEOTIDE SEQUENCE [LARGE SCALE GENOMIC DNA]</scope>
    <source>
        <strain evidence="1 2">AM23-22</strain>
    </source>
</reference>
<dbReference type="Proteomes" id="UP000286186">
    <property type="component" value="Unassembled WGS sequence"/>
</dbReference>
<dbReference type="PROSITE" id="PS51257">
    <property type="entry name" value="PROKAR_LIPOPROTEIN"/>
    <property type="match status" value="1"/>
</dbReference>
<proteinExistence type="predicted"/>
<protein>
    <recommendedName>
        <fullName evidence="3">DUF5050 domain-containing protein</fullName>
    </recommendedName>
</protein>
<dbReference type="AlphaFoldDB" id="A0A414RAR8"/>